<sequence>MGPLKITIAGAGIGGLAAALALARDGHSIRVIERAHEFSQVGAGIQVSPNGMAVLGALGLEQFPAETVRLEAVRLRDGPNGREVATLDFRRHAGDLRWQLSHRSTLVAQLAAAARRAGAAIELGVDCMPPPAGQALEGDDLLIGADGIKSRMRTRVDNAASPFFTGQVAWRTVIPDTRYEPVVEVHMGPGRHLVTYPIEGGRRNVVAFEERTEWVEEGWHHEDDPDNLRTAFSGFGSDVRRMLDSVESVHLWGLFRHQVARRWVHGRKVLLGDAAHSTLPFLAQGANLALEDAWVLAAAVRRHDLQTALERYQALRIPRTRRIVNAATRNARNYHLRIPPVRLAAHAALKVASTVAPAAMLKRFDWIYRHDVTGLEV</sequence>
<protein>
    <submittedName>
        <fullName evidence="7">NAD(P)-binding protein</fullName>
    </submittedName>
</protein>
<dbReference type="InterPro" id="IPR050493">
    <property type="entry name" value="FAD-dep_Monooxygenase_BioMet"/>
</dbReference>
<comment type="cofactor">
    <cofactor evidence="1">
        <name>FAD</name>
        <dbReference type="ChEBI" id="CHEBI:57692"/>
    </cofactor>
</comment>
<dbReference type="InterPro" id="IPR036188">
    <property type="entry name" value="FAD/NAD-bd_sf"/>
</dbReference>
<evidence type="ECO:0000256" key="5">
    <source>
        <dbReference type="ARBA" id="ARBA00023033"/>
    </source>
</evidence>
<dbReference type="PANTHER" id="PTHR13789:SF318">
    <property type="entry name" value="GERANYLGERANYL DIPHOSPHATE REDUCTASE"/>
    <property type="match status" value="1"/>
</dbReference>
<dbReference type="SUPFAM" id="SSF54373">
    <property type="entry name" value="FAD-linked reductases, C-terminal domain"/>
    <property type="match status" value="1"/>
</dbReference>
<dbReference type="InterPro" id="IPR002938">
    <property type="entry name" value="FAD-bd"/>
</dbReference>
<accession>A0A6B0Y5Q5</accession>
<name>A0A6B0Y5Q5_9RHOB</name>
<evidence type="ECO:0000256" key="2">
    <source>
        <dbReference type="ARBA" id="ARBA00022630"/>
    </source>
</evidence>
<dbReference type="Gene3D" id="3.50.50.60">
    <property type="entry name" value="FAD/NAD(P)-binding domain"/>
    <property type="match status" value="1"/>
</dbReference>
<dbReference type="SUPFAM" id="SSF51905">
    <property type="entry name" value="FAD/NAD(P)-binding domain"/>
    <property type="match status" value="1"/>
</dbReference>
<dbReference type="AlphaFoldDB" id="A0A6B0Y5Q5"/>
<evidence type="ECO:0000256" key="1">
    <source>
        <dbReference type="ARBA" id="ARBA00001974"/>
    </source>
</evidence>
<feature type="domain" description="FAD-binding" evidence="6">
    <location>
        <begin position="6"/>
        <end position="124"/>
    </location>
</feature>
<evidence type="ECO:0000259" key="6">
    <source>
        <dbReference type="Pfam" id="PF01494"/>
    </source>
</evidence>
<gene>
    <name evidence="7" type="ORF">F4Y60_13290</name>
</gene>
<dbReference type="GO" id="GO:0004497">
    <property type="term" value="F:monooxygenase activity"/>
    <property type="evidence" value="ECO:0007669"/>
    <property type="project" value="UniProtKB-KW"/>
</dbReference>
<proteinExistence type="predicted"/>
<dbReference type="PANTHER" id="PTHR13789">
    <property type="entry name" value="MONOOXYGENASE"/>
    <property type="match status" value="1"/>
</dbReference>
<comment type="caution">
    <text evidence="7">The sequence shown here is derived from an EMBL/GenBank/DDBJ whole genome shotgun (WGS) entry which is preliminary data.</text>
</comment>
<organism evidence="7">
    <name type="scientific">Boseongicola sp. SB0664_bin_43</name>
    <dbReference type="NCBI Taxonomy" id="2604844"/>
    <lineage>
        <taxon>Bacteria</taxon>
        <taxon>Pseudomonadati</taxon>
        <taxon>Pseudomonadota</taxon>
        <taxon>Alphaproteobacteria</taxon>
        <taxon>Rhodobacterales</taxon>
        <taxon>Paracoccaceae</taxon>
        <taxon>Boseongicola</taxon>
    </lineage>
</organism>
<evidence type="ECO:0000256" key="3">
    <source>
        <dbReference type="ARBA" id="ARBA00022827"/>
    </source>
</evidence>
<keyword evidence="5" id="KW-0503">Monooxygenase</keyword>
<dbReference type="GO" id="GO:0071949">
    <property type="term" value="F:FAD binding"/>
    <property type="evidence" value="ECO:0007669"/>
    <property type="project" value="InterPro"/>
</dbReference>
<feature type="domain" description="FAD-binding" evidence="6">
    <location>
        <begin position="140"/>
        <end position="326"/>
    </location>
</feature>
<dbReference type="EMBL" id="VXRY01000547">
    <property type="protein sequence ID" value="MXY35029.1"/>
    <property type="molecule type" value="Genomic_DNA"/>
</dbReference>
<dbReference type="Pfam" id="PF01494">
    <property type="entry name" value="FAD_binding_3"/>
    <property type="match status" value="2"/>
</dbReference>
<keyword evidence="3" id="KW-0274">FAD</keyword>
<evidence type="ECO:0000313" key="7">
    <source>
        <dbReference type="EMBL" id="MXY35029.1"/>
    </source>
</evidence>
<reference evidence="7" key="1">
    <citation type="submission" date="2019-09" db="EMBL/GenBank/DDBJ databases">
        <title>Characterisation of the sponge microbiome using genome-centric metagenomics.</title>
        <authorList>
            <person name="Engelberts J.P."/>
            <person name="Robbins S.J."/>
            <person name="De Goeij J.M."/>
            <person name="Aranda M."/>
            <person name="Bell S.C."/>
            <person name="Webster N.S."/>
        </authorList>
    </citation>
    <scope>NUCLEOTIDE SEQUENCE</scope>
    <source>
        <strain evidence="7">SB0664_bin_43</strain>
    </source>
</reference>
<keyword evidence="4" id="KW-0560">Oxidoreductase</keyword>
<keyword evidence="2" id="KW-0285">Flavoprotein</keyword>
<evidence type="ECO:0000256" key="4">
    <source>
        <dbReference type="ARBA" id="ARBA00023002"/>
    </source>
</evidence>
<dbReference type="PRINTS" id="PR00420">
    <property type="entry name" value="RNGMNOXGNASE"/>
</dbReference>